<comment type="similarity">
    <text evidence="2">Belongs to the endoribonuclease YbeY family.</text>
</comment>
<keyword evidence="6 8" id="KW-0378">Hydrolase</keyword>
<reference evidence="8" key="1">
    <citation type="submission" date="2018-06" db="EMBL/GenBank/DDBJ databases">
        <authorList>
            <person name="Zhirakovskaya E."/>
        </authorList>
    </citation>
    <scope>NUCLEOTIDE SEQUENCE</scope>
</reference>
<dbReference type="GO" id="GO:0004222">
    <property type="term" value="F:metalloendopeptidase activity"/>
    <property type="evidence" value="ECO:0007669"/>
    <property type="project" value="InterPro"/>
</dbReference>
<evidence type="ECO:0000256" key="4">
    <source>
        <dbReference type="ARBA" id="ARBA00022723"/>
    </source>
</evidence>
<name>A0A3B1B0K9_9ZZZZ</name>
<sequence length="176" mass="20305">MIPENIDIDISCQSELWTEYCSEYTGLMESCFAQIIKLVPEAEFFKIFPHLELSILLTDDQNIRQLNKEYRGRDKATNVLSFPSLSYDDIQNHQRPDCEIPEYPVVLGDIIFAFETIRGEASAQNKSFSDHFCHLFIHGMLHLLGYDHAVDIEAQGMEALEKELLLKLSIDDPYQD</sequence>
<dbReference type="NCBIfam" id="TIGR00043">
    <property type="entry name" value="rRNA maturation RNase YbeY"/>
    <property type="match status" value="1"/>
</dbReference>
<evidence type="ECO:0000256" key="7">
    <source>
        <dbReference type="ARBA" id="ARBA00022833"/>
    </source>
</evidence>
<dbReference type="PANTHER" id="PTHR46986">
    <property type="entry name" value="ENDORIBONUCLEASE YBEY, CHLOROPLASTIC"/>
    <property type="match status" value="1"/>
</dbReference>
<dbReference type="GO" id="GO:0004519">
    <property type="term" value="F:endonuclease activity"/>
    <property type="evidence" value="ECO:0007669"/>
    <property type="project" value="UniProtKB-KW"/>
</dbReference>
<dbReference type="Gene3D" id="3.40.390.30">
    <property type="entry name" value="Metalloproteases ('zincins'), catalytic domain"/>
    <property type="match status" value="1"/>
</dbReference>
<dbReference type="InterPro" id="IPR020549">
    <property type="entry name" value="YbeY_CS"/>
</dbReference>
<evidence type="ECO:0000256" key="2">
    <source>
        <dbReference type="ARBA" id="ARBA00010875"/>
    </source>
</evidence>
<dbReference type="EMBL" id="UOFW01000117">
    <property type="protein sequence ID" value="VAX04988.1"/>
    <property type="molecule type" value="Genomic_DNA"/>
</dbReference>
<organism evidence="8">
    <name type="scientific">hydrothermal vent metagenome</name>
    <dbReference type="NCBI Taxonomy" id="652676"/>
    <lineage>
        <taxon>unclassified sequences</taxon>
        <taxon>metagenomes</taxon>
        <taxon>ecological metagenomes</taxon>
    </lineage>
</organism>
<dbReference type="InterPro" id="IPR023091">
    <property type="entry name" value="MetalPrtase_cat_dom_sf_prd"/>
</dbReference>
<accession>A0A3B1B0K9</accession>
<dbReference type="GO" id="GO:0046872">
    <property type="term" value="F:metal ion binding"/>
    <property type="evidence" value="ECO:0007669"/>
    <property type="project" value="UniProtKB-KW"/>
</dbReference>
<dbReference type="GO" id="GO:0006364">
    <property type="term" value="P:rRNA processing"/>
    <property type="evidence" value="ECO:0007669"/>
    <property type="project" value="InterPro"/>
</dbReference>
<evidence type="ECO:0000256" key="5">
    <source>
        <dbReference type="ARBA" id="ARBA00022759"/>
    </source>
</evidence>
<evidence type="ECO:0000256" key="1">
    <source>
        <dbReference type="ARBA" id="ARBA00001947"/>
    </source>
</evidence>
<dbReference type="AlphaFoldDB" id="A0A3B1B0K9"/>
<protein>
    <submittedName>
        <fullName evidence="8">Metal-dependent hydrolase YbeY, involved in rRNA and/or ribosome maturation and assembly</fullName>
    </submittedName>
</protein>
<dbReference type="Pfam" id="PF02130">
    <property type="entry name" value="YbeY"/>
    <property type="match status" value="1"/>
</dbReference>
<proteinExistence type="inferred from homology"/>
<keyword evidence="5" id="KW-0255">Endonuclease</keyword>
<dbReference type="HAMAP" id="MF_00009">
    <property type="entry name" value="Endoribonucl_YbeY"/>
    <property type="match status" value="1"/>
</dbReference>
<evidence type="ECO:0000313" key="8">
    <source>
        <dbReference type="EMBL" id="VAX04988.1"/>
    </source>
</evidence>
<comment type="cofactor">
    <cofactor evidence="1">
        <name>Zn(2+)</name>
        <dbReference type="ChEBI" id="CHEBI:29105"/>
    </cofactor>
</comment>
<evidence type="ECO:0000256" key="6">
    <source>
        <dbReference type="ARBA" id="ARBA00022801"/>
    </source>
</evidence>
<dbReference type="InterPro" id="IPR002036">
    <property type="entry name" value="YbeY"/>
</dbReference>
<dbReference type="SUPFAM" id="SSF55486">
    <property type="entry name" value="Metalloproteases ('zincins'), catalytic domain"/>
    <property type="match status" value="1"/>
</dbReference>
<keyword evidence="7" id="KW-0862">Zinc</keyword>
<evidence type="ECO:0000256" key="3">
    <source>
        <dbReference type="ARBA" id="ARBA00022722"/>
    </source>
</evidence>
<dbReference type="PANTHER" id="PTHR46986:SF1">
    <property type="entry name" value="ENDORIBONUCLEASE YBEY, CHLOROPLASTIC"/>
    <property type="match status" value="1"/>
</dbReference>
<gene>
    <name evidence="8" type="ORF">MNBD_ALPHA03-1108</name>
</gene>
<keyword evidence="3" id="KW-0540">Nuclease</keyword>
<keyword evidence="4" id="KW-0479">Metal-binding</keyword>
<dbReference type="PROSITE" id="PS01306">
    <property type="entry name" value="UPF0054"/>
    <property type="match status" value="1"/>
</dbReference>